<proteinExistence type="predicted"/>
<dbReference type="Proteomes" id="UP000298390">
    <property type="component" value="Unassembled WGS sequence"/>
</dbReference>
<evidence type="ECO:0000313" key="1">
    <source>
        <dbReference type="EMBL" id="TFY60362.1"/>
    </source>
</evidence>
<gene>
    <name evidence="1" type="ORF">EVJ58_g5200</name>
</gene>
<sequence length="98" mass="10457">MQSLCAFALDAPELTVPPLTHSLSTTIDQSVNNATFAIYKKSPHPAQCSVLSGINKIIEGCNEGGLRLPSGLICSACSSRISELIQQQEELNKSIITL</sequence>
<reference evidence="1 2" key="1">
    <citation type="submission" date="2019-01" db="EMBL/GenBank/DDBJ databases">
        <title>Genome sequencing of the rare red list fungi Fomitopsis rosea.</title>
        <authorList>
            <person name="Buettner E."/>
            <person name="Kellner H."/>
        </authorList>
    </citation>
    <scope>NUCLEOTIDE SEQUENCE [LARGE SCALE GENOMIC DNA]</scope>
    <source>
        <strain evidence="1 2">DSM 105464</strain>
    </source>
</reference>
<name>A0A4Y9YDT2_9APHY</name>
<dbReference type="AlphaFoldDB" id="A0A4Y9YDT2"/>
<dbReference type="EMBL" id="SEKV01000257">
    <property type="protein sequence ID" value="TFY60362.1"/>
    <property type="molecule type" value="Genomic_DNA"/>
</dbReference>
<protein>
    <submittedName>
        <fullName evidence="1">Uncharacterized protein</fullName>
    </submittedName>
</protein>
<evidence type="ECO:0000313" key="2">
    <source>
        <dbReference type="Proteomes" id="UP000298390"/>
    </source>
</evidence>
<organism evidence="1 2">
    <name type="scientific">Rhodofomes roseus</name>
    <dbReference type="NCBI Taxonomy" id="34475"/>
    <lineage>
        <taxon>Eukaryota</taxon>
        <taxon>Fungi</taxon>
        <taxon>Dikarya</taxon>
        <taxon>Basidiomycota</taxon>
        <taxon>Agaricomycotina</taxon>
        <taxon>Agaricomycetes</taxon>
        <taxon>Polyporales</taxon>
        <taxon>Rhodofomes</taxon>
    </lineage>
</organism>
<comment type="caution">
    <text evidence="1">The sequence shown here is derived from an EMBL/GenBank/DDBJ whole genome shotgun (WGS) entry which is preliminary data.</text>
</comment>
<accession>A0A4Y9YDT2</accession>
<dbReference type="STRING" id="34475.A0A4Y9YDT2"/>